<protein>
    <recommendedName>
        <fullName evidence="3">ParB/Sulfiredoxin domain-containing protein</fullName>
    </recommendedName>
</protein>
<accession>A0A291LFC2</accession>
<reference evidence="1 2" key="1">
    <citation type="submission" date="2017-07" db="EMBL/GenBank/DDBJ databases">
        <title>In vitro design and evaluation of phage cocktails against multidrug-resistant Aeromonas salmonicida.</title>
        <authorList>
            <person name="Chen L."/>
            <person name="Yuan S."/>
            <person name="Ma Y."/>
        </authorList>
    </citation>
    <scope>NUCLEOTIDE SEQUENCE [LARGE SCALE GENOMIC DNA]</scope>
</reference>
<name>A0A291LFC2_9CAUD</name>
<dbReference type="Proteomes" id="UP000258444">
    <property type="component" value="Genome"/>
</dbReference>
<dbReference type="InterPro" id="IPR036086">
    <property type="entry name" value="ParB/Sulfiredoxin_sf"/>
</dbReference>
<proteinExistence type="predicted"/>
<evidence type="ECO:0008006" key="3">
    <source>
        <dbReference type="Google" id="ProtNLM"/>
    </source>
</evidence>
<dbReference type="SUPFAM" id="SSF110849">
    <property type="entry name" value="ParB/Sulfiredoxin"/>
    <property type="match status" value="1"/>
</dbReference>
<evidence type="ECO:0000313" key="2">
    <source>
        <dbReference type="Proteomes" id="UP000258444"/>
    </source>
</evidence>
<evidence type="ECO:0000313" key="1">
    <source>
        <dbReference type="EMBL" id="ATI17725.1"/>
    </source>
</evidence>
<organism evidence="1 2">
    <name type="scientific">Aeromonas phage AS-yj</name>
    <dbReference type="NCBI Taxonomy" id="2026115"/>
    <lineage>
        <taxon>Viruses</taxon>
        <taxon>Duplodnaviria</taxon>
        <taxon>Heunggongvirae</taxon>
        <taxon>Uroviricota</taxon>
        <taxon>Caudoviricetes</taxon>
        <taxon>Pantevenvirales</taxon>
        <taxon>Straboviridae</taxon>
        <taxon>Emmerichvirinae</taxon>
        <taxon>Ceceduovirus</taxon>
        <taxon>Ceceduovirus aszj</taxon>
    </lineage>
</organism>
<sequence length="138" mass="15888">MKYENSKGIDRQNMPQIAAENVPGFLDWCTTNGVGFIKERVKVKTLLPTQSEYNEEKVEKMRSVPYSVLSKPIVVSDDNYILDGHHRYSALLANDGDNLIEIYRVRCDIVDLLIAAHKFPLTFYKGLKESRKKFSDFI</sequence>
<dbReference type="EMBL" id="MF498774">
    <property type="protein sequence ID" value="ATI17725.1"/>
    <property type="molecule type" value="Genomic_DNA"/>
</dbReference>